<feature type="transmembrane region" description="Helical" evidence="1">
    <location>
        <begin position="162"/>
        <end position="183"/>
    </location>
</feature>
<evidence type="ECO:0000313" key="3">
    <source>
        <dbReference type="Proteomes" id="UP000270299"/>
    </source>
</evidence>
<dbReference type="OrthoDB" id="1493138at2"/>
<dbReference type="RefSeq" id="WP_121672924.1">
    <property type="nucleotide sequence ID" value="NZ_BMXM01000004.1"/>
</dbReference>
<feature type="transmembrane region" description="Helical" evidence="1">
    <location>
        <begin position="91"/>
        <end position="109"/>
    </location>
</feature>
<feature type="transmembrane region" description="Helical" evidence="1">
    <location>
        <begin position="203"/>
        <end position="221"/>
    </location>
</feature>
<name>A0A3L6ZUC3_9MICO</name>
<dbReference type="AlphaFoldDB" id="A0A3L6ZUC3"/>
<keyword evidence="1" id="KW-0812">Transmembrane</keyword>
<proteinExistence type="predicted"/>
<dbReference type="EMBL" id="RCUV01000008">
    <property type="protein sequence ID" value="RLP71408.1"/>
    <property type="molecule type" value="Genomic_DNA"/>
</dbReference>
<evidence type="ECO:0000256" key="1">
    <source>
        <dbReference type="SAM" id="Phobius"/>
    </source>
</evidence>
<keyword evidence="1" id="KW-0472">Membrane</keyword>
<feature type="transmembrane region" description="Helical" evidence="1">
    <location>
        <begin position="129"/>
        <end position="150"/>
    </location>
</feature>
<keyword evidence="1" id="KW-1133">Transmembrane helix</keyword>
<feature type="transmembrane region" description="Helical" evidence="1">
    <location>
        <begin position="21"/>
        <end position="46"/>
    </location>
</feature>
<feature type="transmembrane region" description="Helical" evidence="1">
    <location>
        <begin position="66"/>
        <end position="84"/>
    </location>
</feature>
<dbReference type="Proteomes" id="UP000270299">
    <property type="component" value="Unassembled WGS sequence"/>
</dbReference>
<protein>
    <submittedName>
        <fullName evidence="2">Uncharacterized protein</fullName>
    </submittedName>
</protein>
<reference evidence="2 3" key="1">
    <citation type="submission" date="2018-10" db="EMBL/GenBank/DDBJ databases">
        <authorList>
            <person name="Li J."/>
        </authorList>
    </citation>
    <scope>NUCLEOTIDE SEQUENCE [LARGE SCALE GENOMIC DNA]</scope>
    <source>
        <strain evidence="2 3">CCTCC AB209002</strain>
    </source>
</reference>
<evidence type="ECO:0000313" key="2">
    <source>
        <dbReference type="EMBL" id="RLP71408.1"/>
    </source>
</evidence>
<sequence length="237" mass="25992">MTTSNPSRVRRVHGALGLDDSRLMGVLALLWSTTAVYIVLHFTHVFLGVPWSPLFNLGTERGYGEVFFQMLTGWSIVLLVLAAFRRRSGLLAIFGAAMAYLLADDYFTIHERFGTWFANSVMYVGKLSTHIGEALWLALIGLILLGALAVAYRRSDQLLRRVAITLAALFAALVFFGIAIDILHSPFIDMPVIDPVFIALEDGGEIAVMSLIVVYVVSLAFPRENDGSTTDEPSIGP</sequence>
<comment type="caution">
    <text evidence="2">The sequence shown here is derived from an EMBL/GenBank/DDBJ whole genome shotgun (WGS) entry which is preliminary data.</text>
</comment>
<accession>A0A3L6ZUC3</accession>
<keyword evidence="3" id="KW-1185">Reference proteome</keyword>
<organism evidence="2 3">
    <name type="scientific">Mycetocola manganoxydans</name>
    <dbReference type="NCBI Taxonomy" id="699879"/>
    <lineage>
        <taxon>Bacteria</taxon>
        <taxon>Bacillati</taxon>
        <taxon>Actinomycetota</taxon>
        <taxon>Actinomycetes</taxon>
        <taxon>Micrococcales</taxon>
        <taxon>Microbacteriaceae</taxon>
        <taxon>Mycetocola</taxon>
    </lineage>
</organism>
<gene>
    <name evidence="2" type="ORF">D9V29_08680</name>
</gene>